<keyword evidence="5 8" id="KW-0328">Glycosyltransferase</keyword>
<evidence type="ECO:0000313" key="12">
    <source>
        <dbReference type="EMBL" id="AVO47243.1"/>
    </source>
</evidence>
<organism evidence="12 13">
    <name type="scientific">Phreatobacter cathodiphilus</name>
    <dbReference type="NCBI Taxonomy" id="1868589"/>
    <lineage>
        <taxon>Bacteria</taxon>
        <taxon>Pseudomonadati</taxon>
        <taxon>Pseudomonadota</taxon>
        <taxon>Alphaproteobacteria</taxon>
        <taxon>Hyphomicrobiales</taxon>
        <taxon>Phreatobacteraceae</taxon>
        <taxon>Phreatobacter</taxon>
    </lineage>
</organism>
<dbReference type="InterPro" id="IPR011835">
    <property type="entry name" value="GS/SS"/>
</dbReference>
<dbReference type="NCBIfam" id="NF001899">
    <property type="entry name" value="PRK00654.1-2"/>
    <property type="match status" value="1"/>
</dbReference>
<reference evidence="12 13" key="1">
    <citation type="submission" date="2018-03" db="EMBL/GenBank/DDBJ databases">
        <title>Genome sequencing of Phreatobacter sp.</title>
        <authorList>
            <person name="Kim S.-J."/>
            <person name="Heo J."/>
            <person name="Kwon S.-W."/>
        </authorList>
    </citation>
    <scope>NUCLEOTIDE SEQUENCE [LARGE SCALE GENOMIC DNA]</scope>
    <source>
        <strain evidence="12 13">S-12</strain>
    </source>
</reference>
<dbReference type="InterPro" id="IPR013534">
    <property type="entry name" value="Starch_synth_cat_dom"/>
</dbReference>
<protein>
    <recommendedName>
        <fullName evidence="8">Glycogen synthase</fullName>
        <ecNumber evidence="8">2.4.1.21</ecNumber>
    </recommendedName>
    <alternativeName>
        <fullName evidence="8">Starch [bacterial glycogen] synthase</fullName>
    </alternativeName>
</protein>
<dbReference type="NCBIfam" id="TIGR02095">
    <property type="entry name" value="glgA"/>
    <property type="match status" value="1"/>
</dbReference>
<dbReference type="EMBL" id="CP027668">
    <property type="protein sequence ID" value="AVO47243.1"/>
    <property type="molecule type" value="Genomic_DNA"/>
</dbReference>
<comment type="similarity">
    <text evidence="4 8">Belongs to the glycosyltransferase 1 family. Bacterial/plant glycogen synthase subfamily.</text>
</comment>
<dbReference type="CDD" id="cd03791">
    <property type="entry name" value="GT5_Glycogen_synthase_DULL1-like"/>
    <property type="match status" value="1"/>
</dbReference>
<dbReference type="SUPFAM" id="SSF53756">
    <property type="entry name" value="UDP-Glycosyltransferase/glycogen phosphorylase"/>
    <property type="match status" value="1"/>
</dbReference>
<dbReference type="Pfam" id="PF08323">
    <property type="entry name" value="Glyco_transf_5"/>
    <property type="match status" value="1"/>
</dbReference>
<dbReference type="NCBIfam" id="NF001901">
    <property type="entry name" value="PRK00654.1-5"/>
    <property type="match status" value="1"/>
</dbReference>
<dbReference type="GO" id="GO:0005978">
    <property type="term" value="P:glycogen biosynthetic process"/>
    <property type="evidence" value="ECO:0007669"/>
    <property type="project" value="UniProtKB-UniRule"/>
</dbReference>
<dbReference type="OrthoDB" id="9808590at2"/>
<dbReference type="GO" id="GO:0009011">
    <property type="term" value="F:alpha-1,4-glucan glucosyltransferase (ADP-glucose donor) activity"/>
    <property type="evidence" value="ECO:0007669"/>
    <property type="project" value="UniProtKB-UniRule"/>
</dbReference>
<dbReference type="UniPathway" id="UPA00164"/>
<dbReference type="AlphaFoldDB" id="A0A2S0NH51"/>
<keyword evidence="13" id="KW-1185">Reference proteome</keyword>
<proteinExistence type="inferred from homology"/>
<dbReference type="GO" id="GO:0004373">
    <property type="term" value="F:alpha-1,4-glucan glucosyltransferase (UDP-glucose donor) activity"/>
    <property type="evidence" value="ECO:0007669"/>
    <property type="project" value="InterPro"/>
</dbReference>
<dbReference type="EC" id="2.4.1.21" evidence="8"/>
<evidence type="ECO:0000259" key="10">
    <source>
        <dbReference type="Pfam" id="PF00534"/>
    </source>
</evidence>
<comment type="catalytic activity">
    <reaction evidence="1 8">
        <text>[(1-&gt;4)-alpha-D-glucosyl](n) + ADP-alpha-D-glucose = [(1-&gt;4)-alpha-D-glucosyl](n+1) + ADP + H(+)</text>
        <dbReference type="Rhea" id="RHEA:18189"/>
        <dbReference type="Rhea" id="RHEA-COMP:9584"/>
        <dbReference type="Rhea" id="RHEA-COMP:9587"/>
        <dbReference type="ChEBI" id="CHEBI:15378"/>
        <dbReference type="ChEBI" id="CHEBI:15444"/>
        <dbReference type="ChEBI" id="CHEBI:57498"/>
        <dbReference type="ChEBI" id="CHEBI:456216"/>
        <dbReference type="EC" id="2.4.1.21"/>
    </reaction>
</comment>
<dbReference type="PANTHER" id="PTHR45825:SF8">
    <property type="entry name" value="GLYCOGEN SYNTHASE"/>
    <property type="match status" value="1"/>
</dbReference>
<dbReference type="Proteomes" id="UP000237889">
    <property type="component" value="Chromosome"/>
</dbReference>
<comment type="function">
    <text evidence="2 8">Synthesizes alpha-1,4-glucan chains using ADP-glucose.</text>
</comment>
<dbReference type="HAMAP" id="MF_00484">
    <property type="entry name" value="Glycogen_synth"/>
    <property type="match status" value="1"/>
</dbReference>
<keyword evidence="7 8" id="KW-0320">Glycogen biosynthesis</keyword>
<evidence type="ECO:0000256" key="9">
    <source>
        <dbReference type="SAM" id="MobiDB-lite"/>
    </source>
</evidence>
<dbReference type="RefSeq" id="WP_106750613.1">
    <property type="nucleotide sequence ID" value="NZ_CP027668.1"/>
</dbReference>
<evidence type="ECO:0000256" key="2">
    <source>
        <dbReference type="ARBA" id="ARBA00002764"/>
    </source>
</evidence>
<feature type="region of interest" description="Disordered" evidence="9">
    <location>
        <begin position="1"/>
        <end position="20"/>
    </location>
</feature>
<feature type="domain" description="Glycosyl transferase family 1" evidence="10">
    <location>
        <begin position="329"/>
        <end position="481"/>
    </location>
</feature>
<evidence type="ECO:0000256" key="3">
    <source>
        <dbReference type="ARBA" id="ARBA00004964"/>
    </source>
</evidence>
<evidence type="ECO:0000256" key="4">
    <source>
        <dbReference type="ARBA" id="ARBA00010281"/>
    </source>
</evidence>
<sequence>MQVFERPSEEPLTTDGPTLLPEALASPEERVEAPPALGGRRPNVLFVTPEMGDFIKAGGLGEVSASLPRQLTRLCDVRVLMPGYREVRRKGGHIDVVRSMPGFAGLPAWSLGRLTRPDGLIVYVVLCDELYDRAGSPYGPFGAGDFADNDVRFARLSLAAAEVAAGEADPNWKADILHAHDWPAALAPLYLATRPGRDKPASILTIHNLAYQGLYGADRLQALGIPDSAFTVEGAEFYGQLSFLKAGIAFSTHITTVSETYAREITSPEHGCGLDGMLRRRYAAGELTGILNGIDDRMVMPPDQALDPRALGDWKRANARKVRKIFGLTPSKGPLFAVISRLVHQKGVDLAVEAAETIIAGGGQLVVTGRGEPELEEAVERLGERHPDAVGVHIGFDDEEARQVFAGSDFLLMPSRFEPCGLSQMYAQRAGSLPIAYRTGGLADTIDDGRSGFLFSSLSSSSLGGAVNRALGAYRRRADLIAMRRNAIAKRFDWTGATARYATIYSRALEV</sequence>
<dbReference type="KEGG" id="phr:C6569_20565"/>
<feature type="binding site" evidence="8">
    <location>
        <position position="56"/>
    </location>
    <ligand>
        <name>ADP-alpha-D-glucose</name>
        <dbReference type="ChEBI" id="CHEBI:57498"/>
    </ligand>
</feature>
<evidence type="ECO:0000256" key="6">
    <source>
        <dbReference type="ARBA" id="ARBA00022679"/>
    </source>
</evidence>
<evidence type="ECO:0000256" key="5">
    <source>
        <dbReference type="ARBA" id="ARBA00022676"/>
    </source>
</evidence>
<feature type="domain" description="Starch synthase catalytic" evidence="11">
    <location>
        <begin position="43"/>
        <end position="279"/>
    </location>
</feature>
<evidence type="ECO:0000259" key="11">
    <source>
        <dbReference type="Pfam" id="PF08323"/>
    </source>
</evidence>
<dbReference type="PANTHER" id="PTHR45825">
    <property type="entry name" value="GRANULE-BOUND STARCH SYNTHASE 1, CHLOROPLASTIC/AMYLOPLASTIC"/>
    <property type="match status" value="1"/>
</dbReference>
<evidence type="ECO:0000256" key="8">
    <source>
        <dbReference type="HAMAP-Rule" id="MF_00484"/>
    </source>
</evidence>
<comment type="pathway">
    <text evidence="3 8">Glycan biosynthesis; glycogen biosynthesis.</text>
</comment>
<accession>A0A2S0NH51</accession>
<gene>
    <name evidence="8" type="primary">glgA</name>
    <name evidence="12" type="ORF">C6569_20565</name>
</gene>
<keyword evidence="6 8" id="KW-0808">Transferase</keyword>
<name>A0A2S0NH51_9HYPH</name>
<dbReference type="Pfam" id="PF00534">
    <property type="entry name" value="Glycos_transf_1"/>
    <property type="match status" value="1"/>
</dbReference>
<evidence type="ECO:0000313" key="13">
    <source>
        <dbReference type="Proteomes" id="UP000237889"/>
    </source>
</evidence>
<dbReference type="InterPro" id="IPR001296">
    <property type="entry name" value="Glyco_trans_1"/>
</dbReference>
<dbReference type="Gene3D" id="3.40.50.2000">
    <property type="entry name" value="Glycogen Phosphorylase B"/>
    <property type="match status" value="2"/>
</dbReference>
<evidence type="ECO:0000256" key="1">
    <source>
        <dbReference type="ARBA" id="ARBA00001478"/>
    </source>
</evidence>
<evidence type="ECO:0000256" key="7">
    <source>
        <dbReference type="ARBA" id="ARBA00023056"/>
    </source>
</evidence>